<reference evidence="1 2" key="1">
    <citation type="submission" date="2023-10" db="EMBL/GenBank/DDBJ databases">
        <title>Two novel species belonging to the OM43/NOR5 clade.</title>
        <authorList>
            <person name="Park M."/>
        </authorList>
    </citation>
    <scope>NUCLEOTIDE SEQUENCE [LARGE SCALE GENOMIC DNA]</scope>
    <source>
        <strain evidence="1 2">IMCC43200</strain>
    </source>
</reference>
<gene>
    <name evidence="1" type="ORF">R0135_08045</name>
</gene>
<keyword evidence="2" id="KW-1185">Reference proteome</keyword>
<dbReference type="SUPFAM" id="SSF51735">
    <property type="entry name" value="NAD(P)-binding Rossmann-fold domains"/>
    <property type="match status" value="1"/>
</dbReference>
<dbReference type="EMBL" id="CP136864">
    <property type="protein sequence ID" value="WOJ95112.1"/>
    <property type="molecule type" value="Genomic_DNA"/>
</dbReference>
<protein>
    <submittedName>
        <fullName evidence="1">SDR family oxidoreductase</fullName>
    </submittedName>
</protein>
<evidence type="ECO:0000313" key="2">
    <source>
        <dbReference type="Proteomes" id="UP001626537"/>
    </source>
</evidence>
<dbReference type="PRINTS" id="PR00081">
    <property type="entry name" value="GDHRDH"/>
</dbReference>
<dbReference type="Proteomes" id="UP001626537">
    <property type="component" value="Chromosome"/>
</dbReference>
<dbReference type="RefSeq" id="WP_407349745.1">
    <property type="nucleotide sequence ID" value="NZ_CP136864.1"/>
</dbReference>
<dbReference type="InterPro" id="IPR036291">
    <property type="entry name" value="NAD(P)-bd_dom_sf"/>
</dbReference>
<dbReference type="CDD" id="cd05325">
    <property type="entry name" value="carb_red_sniffer_like_SDR_c"/>
    <property type="match status" value="1"/>
</dbReference>
<dbReference type="PANTHER" id="PTHR45458:SF1">
    <property type="entry name" value="SHORT CHAIN DEHYDROGENASE"/>
    <property type="match status" value="1"/>
</dbReference>
<proteinExistence type="predicted"/>
<sequence length="229" mass="23836">MPCVLITGVNRGLGLEFIKQYVAAGWTVIGTCRNPEGASEAQALAASSPNLSLHKLDVSDFDAVAALAETLKNVPIDVLILNAGMMAERTGLGTFNAEDFLQVLNVNVVAPAMFIQAFAEHVAASEQKVIVGMGSTLGSIAGNTSGGMYSYRSSKAALHAIMRTASVDLKDKGITAIAMHPGWVATDMGGEGADIQSSESISGMMSVIDGLSLSDSGRLLTYAGKELPW</sequence>
<dbReference type="Gene3D" id="3.40.50.720">
    <property type="entry name" value="NAD(P)-binding Rossmann-like Domain"/>
    <property type="match status" value="1"/>
</dbReference>
<dbReference type="InterPro" id="IPR052184">
    <property type="entry name" value="SDR_enzymes"/>
</dbReference>
<name>A0ABZ0I6I0_9GAMM</name>
<dbReference type="InterPro" id="IPR002347">
    <property type="entry name" value="SDR_fam"/>
</dbReference>
<organism evidence="1 2">
    <name type="scientific">Congregibacter variabilis</name>
    <dbReference type="NCBI Taxonomy" id="3081200"/>
    <lineage>
        <taxon>Bacteria</taxon>
        <taxon>Pseudomonadati</taxon>
        <taxon>Pseudomonadota</taxon>
        <taxon>Gammaproteobacteria</taxon>
        <taxon>Cellvibrionales</taxon>
        <taxon>Halieaceae</taxon>
        <taxon>Congregibacter</taxon>
    </lineage>
</organism>
<accession>A0ABZ0I6I0</accession>
<evidence type="ECO:0000313" key="1">
    <source>
        <dbReference type="EMBL" id="WOJ95112.1"/>
    </source>
</evidence>
<dbReference type="PANTHER" id="PTHR45458">
    <property type="entry name" value="SHORT-CHAIN DEHYDROGENASE/REDUCTASE SDR"/>
    <property type="match status" value="1"/>
</dbReference>
<dbReference type="Pfam" id="PF00106">
    <property type="entry name" value="adh_short"/>
    <property type="match status" value="1"/>
</dbReference>